<dbReference type="PANTHER" id="PTHR42940">
    <property type="entry name" value="ALCOHOL DEHYDROGENASE 1-RELATED"/>
    <property type="match status" value="1"/>
</dbReference>
<keyword evidence="5" id="KW-0862">Zinc</keyword>
<dbReference type="PANTHER" id="PTHR42940:SF8">
    <property type="entry name" value="VACUOLAR PROTEIN SORTING-ASSOCIATED PROTEIN 11"/>
    <property type="match status" value="1"/>
</dbReference>
<dbReference type="InterPro" id="IPR020843">
    <property type="entry name" value="ER"/>
</dbReference>
<evidence type="ECO:0000256" key="8">
    <source>
        <dbReference type="ARBA" id="ARBA00049243"/>
    </source>
</evidence>
<dbReference type="InterPro" id="IPR011032">
    <property type="entry name" value="GroES-like_sf"/>
</dbReference>
<dbReference type="InterPro" id="IPR013154">
    <property type="entry name" value="ADH-like_N"/>
</dbReference>
<comment type="cofactor">
    <cofactor evidence="1">
        <name>Zn(2+)</name>
        <dbReference type="ChEBI" id="CHEBI:29105"/>
    </cofactor>
</comment>
<evidence type="ECO:0000256" key="6">
    <source>
        <dbReference type="ARBA" id="ARBA00023002"/>
    </source>
</evidence>
<reference evidence="11" key="1">
    <citation type="journal article" date="2019" name="Int. J. Syst. Evol. Microbiol.">
        <title>The Global Catalogue of Microorganisms (GCM) 10K type strain sequencing project: providing services to taxonomists for standard genome sequencing and annotation.</title>
        <authorList>
            <consortium name="The Broad Institute Genomics Platform"/>
            <consortium name="The Broad Institute Genome Sequencing Center for Infectious Disease"/>
            <person name="Wu L."/>
            <person name="Ma J."/>
        </authorList>
    </citation>
    <scope>NUCLEOTIDE SEQUENCE [LARGE SCALE GENOMIC DNA]</scope>
    <source>
        <strain evidence="11">JCM 3338</strain>
    </source>
</reference>
<dbReference type="Pfam" id="PF00107">
    <property type="entry name" value="ADH_zinc_N"/>
    <property type="match status" value="1"/>
</dbReference>
<keyword evidence="11" id="KW-1185">Reference proteome</keyword>
<evidence type="ECO:0000313" key="11">
    <source>
        <dbReference type="Proteomes" id="UP001597402"/>
    </source>
</evidence>
<dbReference type="SUPFAM" id="SSF50129">
    <property type="entry name" value="GroES-like"/>
    <property type="match status" value="1"/>
</dbReference>
<gene>
    <name evidence="10" type="ORF">ACFSHS_04070</name>
</gene>
<dbReference type="InterPro" id="IPR036291">
    <property type="entry name" value="NAD(P)-bd_dom_sf"/>
</dbReference>
<comment type="caution">
    <text evidence="10">The sequence shown here is derived from an EMBL/GenBank/DDBJ whole genome shotgun (WGS) entry which is preliminary data.</text>
</comment>
<keyword evidence="6" id="KW-0560">Oxidoreductase</keyword>
<dbReference type="EC" id="1.1.1.1" evidence="3"/>
<dbReference type="InterPro" id="IPR013149">
    <property type="entry name" value="ADH-like_C"/>
</dbReference>
<accession>A0ABW4X5S3</accession>
<evidence type="ECO:0000256" key="4">
    <source>
        <dbReference type="ARBA" id="ARBA00022723"/>
    </source>
</evidence>
<dbReference type="EMBL" id="JBHUHP010000002">
    <property type="protein sequence ID" value="MFD2090742.1"/>
    <property type="molecule type" value="Genomic_DNA"/>
</dbReference>
<dbReference type="RefSeq" id="WP_376872238.1">
    <property type="nucleotide sequence ID" value="NZ_JBHUHP010000002.1"/>
</dbReference>
<comment type="catalytic activity">
    <reaction evidence="8">
        <text>a primary alcohol + NAD(+) = an aldehyde + NADH + H(+)</text>
        <dbReference type="Rhea" id="RHEA:10736"/>
        <dbReference type="ChEBI" id="CHEBI:15378"/>
        <dbReference type="ChEBI" id="CHEBI:15734"/>
        <dbReference type="ChEBI" id="CHEBI:17478"/>
        <dbReference type="ChEBI" id="CHEBI:57540"/>
        <dbReference type="ChEBI" id="CHEBI:57945"/>
        <dbReference type="EC" id="1.1.1.1"/>
    </reaction>
</comment>
<evidence type="ECO:0000259" key="9">
    <source>
        <dbReference type="SMART" id="SM00829"/>
    </source>
</evidence>
<dbReference type="SMART" id="SM00829">
    <property type="entry name" value="PKS_ER"/>
    <property type="match status" value="1"/>
</dbReference>
<dbReference type="Proteomes" id="UP001597402">
    <property type="component" value="Unassembled WGS sequence"/>
</dbReference>
<keyword evidence="4" id="KW-0479">Metal-binding</keyword>
<dbReference type="Gene3D" id="3.90.180.10">
    <property type="entry name" value="Medium-chain alcohol dehydrogenases, catalytic domain"/>
    <property type="match status" value="1"/>
</dbReference>
<evidence type="ECO:0000256" key="7">
    <source>
        <dbReference type="ARBA" id="ARBA00049164"/>
    </source>
</evidence>
<protein>
    <recommendedName>
        <fullName evidence="3">alcohol dehydrogenase</fullName>
        <ecNumber evidence="3">1.1.1.1</ecNumber>
    </recommendedName>
</protein>
<comment type="catalytic activity">
    <reaction evidence="7">
        <text>a secondary alcohol + NAD(+) = a ketone + NADH + H(+)</text>
        <dbReference type="Rhea" id="RHEA:10740"/>
        <dbReference type="ChEBI" id="CHEBI:15378"/>
        <dbReference type="ChEBI" id="CHEBI:17087"/>
        <dbReference type="ChEBI" id="CHEBI:35681"/>
        <dbReference type="ChEBI" id="CHEBI:57540"/>
        <dbReference type="ChEBI" id="CHEBI:57945"/>
        <dbReference type="EC" id="1.1.1.1"/>
    </reaction>
</comment>
<comment type="similarity">
    <text evidence="2">Belongs to the zinc-containing alcohol dehydrogenase family.</text>
</comment>
<dbReference type="SUPFAM" id="SSF51735">
    <property type="entry name" value="NAD(P)-binding Rossmann-fold domains"/>
    <property type="match status" value="1"/>
</dbReference>
<evidence type="ECO:0000256" key="1">
    <source>
        <dbReference type="ARBA" id="ARBA00001947"/>
    </source>
</evidence>
<name>A0ABW4X5S3_9ACTN</name>
<evidence type="ECO:0000256" key="3">
    <source>
        <dbReference type="ARBA" id="ARBA00013190"/>
    </source>
</evidence>
<sequence>MRAIRMHQFGGPDVLAEEQVPVPTPEPGQLLIEVAYCGICRHDLLTRAGAFPSISLPLTLGHQVSGRVVEMGPAADGFAVGDRVMTMIYTGCGGCPSCQEGNDALCTRTRPQFLGEDRDGGYAQFVAVDARVTVPLPDAVSLPEAAIATCTLGTAYHAIATRGALQSGETVAITGASGGVGVHAVRIARMLGATVVGIVSSEEKARSVEEAGADHVLVSPTRTFARELRSRLGRQVDLVADVVGAPTLRESLHAVRPGGRVVVVGNVEGKEVSIPPAYLILKEVALLGTKSCTTGEMTALLDAVASGKLTAEVTEIVPLAGAREVHEDMEAGRGSGRSILEVAGG</sequence>
<evidence type="ECO:0000256" key="2">
    <source>
        <dbReference type="ARBA" id="ARBA00008072"/>
    </source>
</evidence>
<dbReference type="Pfam" id="PF08240">
    <property type="entry name" value="ADH_N"/>
    <property type="match status" value="1"/>
</dbReference>
<proteinExistence type="inferred from homology"/>
<organism evidence="10 11">
    <name type="scientific">Blastococcus deserti</name>
    <dbReference type="NCBI Taxonomy" id="2259033"/>
    <lineage>
        <taxon>Bacteria</taxon>
        <taxon>Bacillati</taxon>
        <taxon>Actinomycetota</taxon>
        <taxon>Actinomycetes</taxon>
        <taxon>Geodermatophilales</taxon>
        <taxon>Geodermatophilaceae</taxon>
        <taxon>Blastococcus</taxon>
    </lineage>
</organism>
<feature type="domain" description="Enoyl reductase (ER)" evidence="9">
    <location>
        <begin position="10"/>
        <end position="340"/>
    </location>
</feature>
<evidence type="ECO:0000313" key="10">
    <source>
        <dbReference type="EMBL" id="MFD2090742.1"/>
    </source>
</evidence>
<evidence type="ECO:0000256" key="5">
    <source>
        <dbReference type="ARBA" id="ARBA00022833"/>
    </source>
</evidence>